<accession>A0A0M3HVS4</accession>
<proteinExistence type="predicted"/>
<feature type="chain" id="PRO_5005656637" evidence="1">
    <location>
        <begin position="18"/>
        <end position="98"/>
    </location>
</feature>
<feature type="signal peptide" evidence="1">
    <location>
        <begin position="1"/>
        <end position="17"/>
    </location>
</feature>
<dbReference type="Proteomes" id="UP000036681">
    <property type="component" value="Unplaced"/>
</dbReference>
<evidence type="ECO:0000256" key="1">
    <source>
        <dbReference type="SAM" id="SignalP"/>
    </source>
</evidence>
<organism evidence="2 3">
    <name type="scientific">Ascaris lumbricoides</name>
    <name type="common">Giant roundworm</name>
    <dbReference type="NCBI Taxonomy" id="6252"/>
    <lineage>
        <taxon>Eukaryota</taxon>
        <taxon>Metazoa</taxon>
        <taxon>Ecdysozoa</taxon>
        <taxon>Nematoda</taxon>
        <taxon>Chromadorea</taxon>
        <taxon>Rhabditida</taxon>
        <taxon>Spirurina</taxon>
        <taxon>Ascaridomorpha</taxon>
        <taxon>Ascaridoidea</taxon>
        <taxon>Ascarididae</taxon>
        <taxon>Ascaris</taxon>
    </lineage>
</organism>
<dbReference type="AlphaFoldDB" id="A0A0M3HVS4"/>
<protein>
    <submittedName>
        <fullName evidence="3">WAP domain-containing protein</fullName>
    </submittedName>
</protein>
<keyword evidence="2" id="KW-1185">Reference proteome</keyword>
<name>A0A0M3HVS4_ASCLU</name>
<dbReference type="WBParaSite" id="ALUE_0000711101-mRNA-1">
    <property type="protein sequence ID" value="ALUE_0000711101-mRNA-1"/>
    <property type="gene ID" value="ALUE_0000711101"/>
</dbReference>
<evidence type="ECO:0000313" key="3">
    <source>
        <dbReference type="WBParaSite" id="ALUE_0000711101-mRNA-1"/>
    </source>
</evidence>
<evidence type="ECO:0000313" key="2">
    <source>
        <dbReference type="Proteomes" id="UP000036681"/>
    </source>
</evidence>
<sequence length="98" mass="11162">MRCLIVILVVSFPIVHAATCTSDQYCPRGWTVKRIGKEYAAMTCEPTDPSRKCPTPYKCVASHCQISFCCANQKLLERLASEEENEEDDEEEWAEDEL</sequence>
<keyword evidence="1" id="KW-0732">Signal</keyword>
<reference evidence="3" key="1">
    <citation type="submission" date="2017-02" db="UniProtKB">
        <authorList>
            <consortium name="WormBaseParasite"/>
        </authorList>
    </citation>
    <scope>IDENTIFICATION</scope>
</reference>